<dbReference type="RefSeq" id="WP_170828269.1">
    <property type="nucleotide sequence ID" value="NZ_CBCRYE010000006.1"/>
</dbReference>
<dbReference type="Gene3D" id="3.40.50.11190">
    <property type="match status" value="1"/>
</dbReference>
<gene>
    <name evidence="4" type="ORF">SAMN02927928_2009</name>
</gene>
<accession>A0A1G4RL55</accession>
<feature type="binding site" evidence="2">
    <location>
        <position position="248"/>
    </location>
    <ligand>
        <name>substrate</name>
    </ligand>
</feature>
<evidence type="ECO:0000313" key="5">
    <source>
        <dbReference type="Proteomes" id="UP000199150"/>
    </source>
</evidence>
<dbReference type="InterPro" id="IPR020023">
    <property type="entry name" value="PseG"/>
</dbReference>
<dbReference type="Proteomes" id="UP000199150">
    <property type="component" value="Unassembled WGS sequence"/>
</dbReference>
<feature type="active site" description="Proton acceptor" evidence="1">
    <location>
        <position position="17"/>
    </location>
</feature>
<dbReference type="GO" id="GO:0016758">
    <property type="term" value="F:hexosyltransferase activity"/>
    <property type="evidence" value="ECO:0007669"/>
    <property type="project" value="InterPro"/>
</dbReference>
<feature type="domain" description="Glycosyl transferase family 28 C-terminal" evidence="3">
    <location>
        <begin position="169"/>
        <end position="266"/>
    </location>
</feature>
<dbReference type="AlphaFoldDB" id="A0A1G4RL55"/>
<protein>
    <submittedName>
        <fullName evidence="4">UDP-2,4-diacetamido-2,4,6-trideoxy-beta-L-altropyranose hydrolase</fullName>
    </submittedName>
</protein>
<dbReference type="STRING" id="260084.SAMN02927928_2009"/>
<proteinExistence type="predicted"/>
<keyword evidence="5" id="KW-1185">Reference proteome</keyword>
<dbReference type="NCBIfam" id="TIGR03590">
    <property type="entry name" value="PseG"/>
    <property type="match status" value="1"/>
</dbReference>
<dbReference type="GO" id="GO:0016787">
    <property type="term" value="F:hydrolase activity"/>
    <property type="evidence" value="ECO:0007669"/>
    <property type="project" value="UniProtKB-KW"/>
</dbReference>
<dbReference type="EMBL" id="FMTS01000002">
    <property type="protein sequence ID" value="SCW57245.1"/>
    <property type="molecule type" value="Genomic_DNA"/>
</dbReference>
<feature type="binding site" evidence="2">
    <location>
        <position position="152"/>
    </location>
    <ligand>
        <name>substrate</name>
    </ligand>
</feature>
<evidence type="ECO:0000256" key="2">
    <source>
        <dbReference type="PIRSR" id="PIRSR620023-2"/>
    </source>
</evidence>
<reference evidence="5" key="1">
    <citation type="submission" date="2016-10" db="EMBL/GenBank/DDBJ databases">
        <authorList>
            <person name="Varghese N."/>
            <person name="Submissions S."/>
        </authorList>
    </citation>
    <scope>NUCLEOTIDE SEQUENCE [LARGE SCALE GENOMIC DNA]</scope>
    <source>
        <strain evidence="5">CGMCC 1.3431</strain>
    </source>
</reference>
<dbReference type="InterPro" id="IPR007235">
    <property type="entry name" value="Glyco_trans_28_C"/>
</dbReference>
<dbReference type="Gene3D" id="3.40.50.2000">
    <property type="entry name" value="Glycogen Phosphorylase B"/>
    <property type="match status" value="1"/>
</dbReference>
<dbReference type="SUPFAM" id="SSF53756">
    <property type="entry name" value="UDP-Glycosyltransferase/glycogen phosphorylase"/>
    <property type="match status" value="1"/>
</dbReference>
<evidence type="ECO:0000256" key="1">
    <source>
        <dbReference type="PIRSR" id="PIRSR620023-1"/>
    </source>
</evidence>
<evidence type="ECO:0000313" key="4">
    <source>
        <dbReference type="EMBL" id="SCW57245.1"/>
    </source>
</evidence>
<keyword evidence="4" id="KW-0378">Hydrolase</keyword>
<dbReference type="Pfam" id="PF04101">
    <property type="entry name" value="Glyco_tran_28_C"/>
    <property type="match status" value="1"/>
</dbReference>
<dbReference type="PANTHER" id="PTHR21015">
    <property type="entry name" value="UDP-N-ACETYLGLUCOSAMINE--N-ACETYLMURAMYL-(PENTAPEPTIDE) PYROPHOSPHORYL-UNDECAPRENOL N-ACETYLGLUCOSAMINE TRANSFERASE 1"/>
    <property type="match status" value="1"/>
</dbReference>
<evidence type="ECO:0000259" key="3">
    <source>
        <dbReference type="Pfam" id="PF04101"/>
    </source>
</evidence>
<sequence length="327" mass="34594">MRLFIRTEASSQIGMGHFMRCFAIAEEARAQGIAVTFLLNEVGEAVNAQLAQIGAQGMAIAGALGSMADFLALGAVGLTREDWLLIDSYAAAEDYIALQKKATRLAVIDDLNALAHFDCDLLINPAQAARPVDYERKTKARLLLGADYALIRREFLEVGSAGGTAITIMFGGSDPTQLTARCAEAVHAALPDNDIRLIAGPANQHTDDLVRLGQRSDRIQVFASPKRVADVLAGSRLVITAAGGSVGEVAAMGLPALVLVVYDNQAAALKACPFPVIDARKGLPDDLGARVKALIDNPAARTEIAAKAHAVVDGFGPKRIVETMRRV</sequence>
<dbReference type="PANTHER" id="PTHR21015:SF22">
    <property type="entry name" value="GLYCOSYLTRANSFERASE"/>
    <property type="match status" value="1"/>
</dbReference>
<name>A0A1G4RL55_9CAUL</name>
<organism evidence="4 5">
    <name type="scientific">Asticcacaulis taihuensis</name>
    <dbReference type="NCBI Taxonomy" id="260084"/>
    <lineage>
        <taxon>Bacteria</taxon>
        <taxon>Pseudomonadati</taxon>
        <taxon>Pseudomonadota</taxon>
        <taxon>Alphaproteobacteria</taxon>
        <taxon>Caulobacterales</taxon>
        <taxon>Caulobacteraceae</taxon>
        <taxon>Asticcacaulis</taxon>
    </lineage>
</organism>